<evidence type="ECO:0000313" key="2">
    <source>
        <dbReference type="EMBL" id="BCK52444.1"/>
    </source>
</evidence>
<feature type="compositionally biased region" description="Basic and acidic residues" evidence="1">
    <location>
        <begin position="173"/>
        <end position="189"/>
    </location>
</feature>
<name>A0A7G1KGA5_9NOCA</name>
<evidence type="ECO:0000256" key="1">
    <source>
        <dbReference type="SAM" id="MobiDB-lite"/>
    </source>
</evidence>
<accession>A0A7G1KGA5</accession>
<evidence type="ECO:0000313" key="3">
    <source>
        <dbReference type="Proteomes" id="UP000516173"/>
    </source>
</evidence>
<protein>
    <recommendedName>
        <fullName evidence="4">Diacylglycerol O-acyltransferase</fullName>
    </recommendedName>
</protein>
<feature type="region of interest" description="Disordered" evidence="1">
    <location>
        <begin position="170"/>
        <end position="189"/>
    </location>
</feature>
<dbReference type="KEGG" id="nwl:NWFMUON74_02160"/>
<dbReference type="Proteomes" id="UP000516173">
    <property type="component" value="Chromosome"/>
</dbReference>
<keyword evidence="3" id="KW-1185">Reference proteome</keyword>
<dbReference type="AlphaFoldDB" id="A0A7G1KGA5"/>
<dbReference type="EMBL" id="AP023396">
    <property type="protein sequence ID" value="BCK52444.1"/>
    <property type="molecule type" value="Genomic_DNA"/>
</dbReference>
<reference evidence="2 3" key="1">
    <citation type="submission" date="2020-08" db="EMBL/GenBank/DDBJ databases">
        <title>Genome Sequencing of Nocardia wallacei strain FMUON74 and assembly.</title>
        <authorList>
            <person name="Toyokawa M."/>
            <person name="Uesaka K."/>
        </authorList>
    </citation>
    <scope>NUCLEOTIDE SEQUENCE [LARGE SCALE GENOMIC DNA]</scope>
    <source>
        <strain evidence="2 3">FMUON74</strain>
    </source>
</reference>
<sequence>MASRDIVCGVDALTPQDATRYWLSRRTCNDLFLLYCFTDTGVPSDVLCAGLAERARRIADLSVRVRERRFAYPSWVPADFGAAPITEPAFAAPTWTNIVAALGDLLTDGVDAARCPWRLHLFRGVLGAPGGDDPALVAVLQLSHALADGRRAASVARALFTEVGGTAESLPARADRTGEHDRDGLGIGVDRSDADCSAGGAADRMKDVAREFASLSMFPVASGRTVVRGIAAERARRKLAELTERGEVPRPAADYPPTSLNRSPAPAAHVVRILVRDDLHVPGRTVTVTVLTAIGAALTRYLESCGESPAALAAQVSMARPDRNTHSRNNYRDVGVELYGTEPDPCRRADRIAADLELRRIRAAHPLFAARDRVTDALPAPVLRRDIATYPMDLVPDALSGHTVVSSVNRGPADLTLGGGRVRFTAGFPALGTVMHLTHGVHGLGATVAVSIHADPAAVTAVDNYANLLDTALSEVVDALRSQPTAP</sequence>
<gene>
    <name evidence="2" type="ORF">NWFMUON74_02160</name>
</gene>
<proteinExistence type="predicted"/>
<organism evidence="2 3">
    <name type="scientific">Nocardia wallacei</name>
    <dbReference type="NCBI Taxonomy" id="480035"/>
    <lineage>
        <taxon>Bacteria</taxon>
        <taxon>Bacillati</taxon>
        <taxon>Actinomycetota</taxon>
        <taxon>Actinomycetes</taxon>
        <taxon>Mycobacteriales</taxon>
        <taxon>Nocardiaceae</taxon>
        <taxon>Nocardia</taxon>
    </lineage>
</organism>
<evidence type="ECO:0008006" key="4">
    <source>
        <dbReference type="Google" id="ProtNLM"/>
    </source>
</evidence>